<dbReference type="InterPro" id="IPR049049">
    <property type="entry name" value="Beta-AFase-like_GH127_C"/>
</dbReference>
<reference evidence="4 5" key="1">
    <citation type="journal article" date="2021" name="Sci. Rep.">
        <title>The distribution of antibiotic resistance genes in chicken gut microbiota commensals.</title>
        <authorList>
            <person name="Juricova H."/>
            <person name="Matiasovicova J."/>
            <person name="Kubasova T."/>
            <person name="Cejkova D."/>
            <person name="Rychlik I."/>
        </authorList>
    </citation>
    <scope>NUCLEOTIDE SEQUENCE [LARGE SCALE GENOMIC DNA]</scope>
    <source>
        <strain evidence="4 5">An435</strain>
    </source>
</reference>
<evidence type="ECO:0000259" key="1">
    <source>
        <dbReference type="Pfam" id="PF07944"/>
    </source>
</evidence>
<protein>
    <submittedName>
        <fullName evidence="4">Glycoside hydrolase family 127 protein</fullName>
    </submittedName>
</protein>
<dbReference type="Proteomes" id="UP000767334">
    <property type="component" value="Unassembled WGS sequence"/>
</dbReference>
<feature type="domain" description="Non-reducing end beta-L-arabinofuranosidase-like GH127 C-terminal" evidence="3">
    <location>
        <begin position="550"/>
        <end position="659"/>
    </location>
</feature>
<dbReference type="InterPro" id="IPR049174">
    <property type="entry name" value="Beta-AFase-like"/>
</dbReference>
<evidence type="ECO:0000313" key="4">
    <source>
        <dbReference type="EMBL" id="MBM6819845.1"/>
    </source>
</evidence>
<evidence type="ECO:0000313" key="5">
    <source>
        <dbReference type="Proteomes" id="UP000767334"/>
    </source>
</evidence>
<dbReference type="InterPro" id="IPR049046">
    <property type="entry name" value="Beta-AFase-like_GH127_middle"/>
</dbReference>
<evidence type="ECO:0000259" key="3">
    <source>
        <dbReference type="Pfam" id="PF20737"/>
    </source>
</evidence>
<keyword evidence="5" id="KW-1185">Reference proteome</keyword>
<dbReference type="PANTHER" id="PTHR43465">
    <property type="entry name" value="DUF1680 DOMAIN PROTEIN (AFU_ORTHOLOGUE AFUA_1G08910)"/>
    <property type="match status" value="1"/>
</dbReference>
<keyword evidence="4" id="KW-0378">Hydrolase</keyword>
<dbReference type="Pfam" id="PF20737">
    <property type="entry name" value="Glyco_hydro127C"/>
    <property type="match status" value="1"/>
</dbReference>
<dbReference type="EMBL" id="JACJLL010000066">
    <property type="protein sequence ID" value="MBM6819845.1"/>
    <property type="molecule type" value="Genomic_DNA"/>
</dbReference>
<gene>
    <name evidence="4" type="ORF">H6A19_10945</name>
</gene>
<dbReference type="Pfam" id="PF07944">
    <property type="entry name" value="Beta-AFase-like_GH127_cat"/>
    <property type="match status" value="1"/>
</dbReference>
<dbReference type="PANTHER" id="PTHR43465:SF2">
    <property type="entry name" value="DUF1680 DOMAIN PROTEIN (AFU_ORTHOLOGUE AFUA_1G08910)"/>
    <property type="match status" value="1"/>
</dbReference>
<feature type="domain" description="Non-reducing end beta-L-arabinofuranosidase-like GH127 catalytic" evidence="1">
    <location>
        <begin position="17"/>
        <end position="441"/>
    </location>
</feature>
<dbReference type="RefSeq" id="WP_204572382.1">
    <property type="nucleotide sequence ID" value="NZ_JACJLL010000066.1"/>
</dbReference>
<sequence>MDNTITKELASNIKFNNVNITDRFFGYYQNLIINQVIPYQWKVLNDELEGVEKSSAIKNFKIAAKEIEGNFYGFIFQDSDVYKWLEAVAYSLHLKENKELERCADEVIDLIGRAQQDDGYLHTYFIIERPDMKFKDLWECHELYCAGHFFEAATAYYNATRKEKVIEIAKKLADCIYNNFGVEEGKIKGYDGHEEVELGLMSLYSVTKEKRYLDLAKFFIDERGQSPHFFEVEWEARGKTSYWNGWNPCESPNASKDFISCIGAEYNQTHKPVREQDEAVGHAVRVVYMLCGMIDVARESKDNSLLEACQKLWNNIVNQKMYITGAIGSTHVGEAFTGNYDLPNDSLYGETCASIGLAMAAKRMLNTEINSKYSDVIEKEIYNGIISGIAMDGKSFFYVNPLEVYPKNHTNPVLEQVKVERQKWYPCACCPPNVARFLLNIGDYIYSSNNDTVYIHQYIANNSRLNIGESFVNIEMKCDLLKSQEIEIKIGGSDLENKNIALRIPSWSSGHSVKIFNNEADYEIINGYIYLRNIPKNDISIYLSFNSELKVIKANKRVRYDAGKVAITYGPLVYCTEEIDNGDMLYNLLFKDSKNFEREAFTHNDLELFKIIVDGYREIDNDDSLYHENNVTLENEKITLVPYHYWGNRGVGEMQVWLRIK</sequence>
<evidence type="ECO:0000259" key="2">
    <source>
        <dbReference type="Pfam" id="PF20736"/>
    </source>
</evidence>
<name>A0ABS2FH29_9CLOT</name>
<feature type="domain" description="Non-reducing end beta-L-arabinofuranosidase-like GH127 middle" evidence="2">
    <location>
        <begin position="452"/>
        <end position="543"/>
    </location>
</feature>
<dbReference type="Pfam" id="PF20736">
    <property type="entry name" value="Glyco_hydro127M"/>
    <property type="match status" value="1"/>
</dbReference>
<dbReference type="InterPro" id="IPR008928">
    <property type="entry name" value="6-hairpin_glycosidase_sf"/>
</dbReference>
<comment type="caution">
    <text evidence="4">The sequence shown here is derived from an EMBL/GenBank/DDBJ whole genome shotgun (WGS) entry which is preliminary data.</text>
</comment>
<dbReference type="SUPFAM" id="SSF48208">
    <property type="entry name" value="Six-hairpin glycosidases"/>
    <property type="match status" value="1"/>
</dbReference>
<dbReference type="GO" id="GO:0016787">
    <property type="term" value="F:hydrolase activity"/>
    <property type="evidence" value="ECO:0007669"/>
    <property type="project" value="UniProtKB-KW"/>
</dbReference>
<organism evidence="4 5">
    <name type="scientific">Clostridium saudiense</name>
    <dbReference type="NCBI Taxonomy" id="1414720"/>
    <lineage>
        <taxon>Bacteria</taxon>
        <taxon>Bacillati</taxon>
        <taxon>Bacillota</taxon>
        <taxon>Clostridia</taxon>
        <taxon>Eubacteriales</taxon>
        <taxon>Clostridiaceae</taxon>
        <taxon>Clostridium</taxon>
    </lineage>
</organism>
<accession>A0ABS2FH29</accession>
<proteinExistence type="predicted"/>
<dbReference type="InterPro" id="IPR012878">
    <property type="entry name" value="Beta-AFase-like_GH127_cat"/>
</dbReference>